<feature type="coiled-coil region" evidence="1">
    <location>
        <begin position="171"/>
        <end position="198"/>
    </location>
</feature>
<organism evidence="3 4">
    <name type="scientific">Streptomyces griseoloalbus</name>
    <dbReference type="NCBI Taxonomy" id="67303"/>
    <lineage>
        <taxon>Bacteria</taxon>
        <taxon>Bacillati</taxon>
        <taxon>Actinomycetota</taxon>
        <taxon>Actinomycetes</taxon>
        <taxon>Kitasatosporales</taxon>
        <taxon>Streptomycetaceae</taxon>
        <taxon>Streptomyces</taxon>
    </lineage>
</organism>
<gene>
    <name evidence="3" type="ORF">FHS32_005152</name>
</gene>
<keyword evidence="1" id="KW-0175">Coiled coil</keyword>
<dbReference type="Proteomes" id="UP000568022">
    <property type="component" value="Unassembled WGS sequence"/>
</dbReference>
<dbReference type="SUPFAM" id="SSF101447">
    <property type="entry name" value="Formin homology 2 domain (FH2 domain)"/>
    <property type="match status" value="1"/>
</dbReference>
<accession>A0A7W8BRR8</accession>
<dbReference type="AlphaFoldDB" id="A0A7W8BRR8"/>
<feature type="compositionally biased region" description="Pro residues" evidence="2">
    <location>
        <begin position="20"/>
        <end position="33"/>
    </location>
</feature>
<feature type="region of interest" description="Disordered" evidence="2">
    <location>
        <begin position="496"/>
        <end position="537"/>
    </location>
</feature>
<evidence type="ECO:0000313" key="3">
    <source>
        <dbReference type="EMBL" id="MBB5128377.1"/>
    </source>
</evidence>
<reference evidence="3 4" key="1">
    <citation type="submission" date="2020-08" db="EMBL/GenBank/DDBJ databases">
        <title>Genomic Encyclopedia of Type Strains, Phase III (KMG-III): the genomes of soil and plant-associated and newly described type strains.</title>
        <authorList>
            <person name="Whitman W."/>
        </authorList>
    </citation>
    <scope>NUCLEOTIDE SEQUENCE [LARGE SCALE GENOMIC DNA]</scope>
    <source>
        <strain evidence="3 4">CECT 3226</strain>
    </source>
</reference>
<feature type="compositionally biased region" description="Basic and acidic residues" evidence="2">
    <location>
        <begin position="506"/>
        <end position="517"/>
    </location>
</feature>
<evidence type="ECO:0000256" key="1">
    <source>
        <dbReference type="SAM" id="Coils"/>
    </source>
</evidence>
<comment type="caution">
    <text evidence="3">The sequence shown here is derived from an EMBL/GenBank/DDBJ whole genome shotgun (WGS) entry which is preliminary data.</text>
</comment>
<feature type="compositionally biased region" description="Pro residues" evidence="2">
    <location>
        <begin position="240"/>
        <end position="250"/>
    </location>
</feature>
<feature type="region of interest" description="Disordered" evidence="2">
    <location>
        <begin position="238"/>
        <end position="258"/>
    </location>
</feature>
<proteinExistence type="predicted"/>
<keyword evidence="4" id="KW-1185">Reference proteome</keyword>
<evidence type="ECO:0000313" key="4">
    <source>
        <dbReference type="Proteomes" id="UP000568022"/>
    </source>
</evidence>
<sequence>MSEAFAQFLETGVSPGLDFVPPPPPPPPPPPDPNDLAHTGPLHLDGTTEEVAAHLGELATEAAQQVADVALQALGTLSGALLAGRAALAATKVLAGAAVRAAEEQRCLERQEKVSADAAEQWRNAAFAAARANARRRALGARIARAARTAPGDPPPRPDLPGPLDPAAGRLGDFRRELTRFERALEAAEKTQAAWEAEVLLATLADPVGGTDGEDGPDWQDMLRARRDDMIRAHLDAQEAPPPVPEPPRATAPADGTAVRDQGADILAALDPRADAELVRMASEAVGHAVAHAARPQRSRRHLREARTFVTNANRKAWKLRREVEQAAVRLDFLTMPLPDDQDLPDPDPQAVAALRKCVDEQVPLTAGERDLVERGTTARCAALEALYLKRQCTGVLARLAMDTAGDLRVGHTDDHAVTLDWTPGGWGPDHWLRMELRGETVHVVTMRPATRGERRPEDLERDARRCAEAAERLDEFRALAAEAGLPLTFEMHRGEVLPGAPVEAATRDPRDKRGERGGSPVPGPRTHRTVPTPGPT</sequence>
<protein>
    <submittedName>
        <fullName evidence="3">Uncharacterized protein</fullName>
    </submittedName>
</protein>
<feature type="region of interest" description="Disordered" evidence="2">
    <location>
        <begin position="1"/>
        <end position="43"/>
    </location>
</feature>
<dbReference type="EMBL" id="JACHJE010000013">
    <property type="protein sequence ID" value="MBB5128377.1"/>
    <property type="molecule type" value="Genomic_DNA"/>
</dbReference>
<evidence type="ECO:0000256" key="2">
    <source>
        <dbReference type="SAM" id="MobiDB-lite"/>
    </source>
</evidence>
<name>A0A7W8BRR8_9ACTN</name>